<evidence type="ECO:0000256" key="1">
    <source>
        <dbReference type="SAM" id="Phobius"/>
    </source>
</evidence>
<evidence type="ECO:0008006" key="4">
    <source>
        <dbReference type="Google" id="ProtNLM"/>
    </source>
</evidence>
<reference evidence="2 3" key="1">
    <citation type="submission" date="2015-11" db="EMBL/GenBank/DDBJ databases">
        <title>Expanding the genomic diversity of Burkholderia species for the development of highly accurate diagnostics.</title>
        <authorList>
            <person name="Sahl J."/>
            <person name="Keim P."/>
            <person name="Wagner D."/>
        </authorList>
    </citation>
    <scope>NUCLEOTIDE SEQUENCE [LARGE SCALE GENOMIC DNA]</scope>
    <source>
        <strain evidence="2 3">MSMB782WGS</strain>
    </source>
</reference>
<dbReference type="InterPro" id="IPR018681">
    <property type="entry name" value="DUF2165_transmembrane"/>
</dbReference>
<feature type="transmembrane region" description="Helical" evidence="1">
    <location>
        <begin position="141"/>
        <end position="157"/>
    </location>
</feature>
<protein>
    <recommendedName>
        <fullName evidence="4">DUF2165 domain-containing protein</fullName>
    </recommendedName>
</protein>
<keyword evidence="1" id="KW-1133">Transmembrane helix</keyword>
<feature type="transmembrane region" description="Helical" evidence="1">
    <location>
        <begin position="109"/>
        <end position="129"/>
    </location>
</feature>
<comment type="caution">
    <text evidence="2">The sequence shown here is derived from an EMBL/GenBank/DDBJ whole genome shotgun (WGS) entry which is preliminary data.</text>
</comment>
<proteinExistence type="predicted"/>
<keyword evidence="1" id="KW-0472">Membrane</keyword>
<keyword evidence="1" id="KW-0812">Transmembrane</keyword>
<dbReference type="AlphaFoldDB" id="A0A119UQL1"/>
<evidence type="ECO:0000313" key="3">
    <source>
        <dbReference type="Proteomes" id="UP000065504"/>
    </source>
</evidence>
<gene>
    <name evidence="2" type="ORF">WM16_23345</name>
</gene>
<dbReference type="Pfam" id="PF09933">
    <property type="entry name" value="DUF2165"/>
    <property type="match status" value="1"/>
</dbReference>
<dbReference type="RefSeq" id="WP_060237117.1">
    <property type="nucleotide sequence ID" value="NZ_LPLU01000110.1"/>
</dbReference>
<feature type="transmembrane region" description="Helical" evidence="1">
    <location>
        <begin position="66"/>
        <end position="88"/>
    </location>
</feature>
<dbReference type="Proteomes" id="UP000065504">
    <property type="component" value="Unassembled WGS sequence"/>
</dbReference>
<organism evidence="2 3">
    <name type="scientific">Burkholderia ubonensis</name>
    <dbReference type="NCBI Taxonomy" id="101571"/>
    <lineage>
        <taxon>Bacteria</taxon>
        <taxon>Pseudomonadati</taxon>
        <taxon>Pseudomonadota</taxon>
        <taxon>Betaproteobacteria</taxon>
        <taxon>Burkholderiales</taxon>
        <taxon>Burkholderiaceae</taxon>
        <taxon>Burkholderia</taxon>
        <taxon>Burkholderia cepacia complex</taxon>
    </lineage>
</organism>
<dbReference type="EMBL" id="LPLU01000110">
    <property type="protein sequence ID" value="KWK69566.1"/>
    <property type="molecule type" value="Genomic_DNA"/>
</dbReference>
<name>A0A119UQL1_9BURK</name>
<evidence type="ECO:0000313" key="2">
    <source>
        <dbReference type="EMBL" id="KWK69566.1"/>
    </source>
</evidence>
<sequence>MIIRLAKIALSLSLTIFTFLVALNNAIDYESNFQFVKHVLSMDTTFPNNRLMSRAITEPFILHGSYWLIVAVQGVTCILFLVGTYALWRSRFGDRATFDAAKNHFTIGCMFGFVLWFVGFLAIGGEWFAMWQSKIWNGQESAFRFYMTILVALIFVNQPDRDLQSPQTQR</sequence>
<accession>A0A119UQL1</accession>